<dbReference type="SMART" id="SM00356">
    <property type="entry name" value="ZnF_C3H1"/>
    <property type="match status" value="2"/>
</dbReference>
<sequence length="764" mass="84114">MTTDAAGFHESLQHADDELSRELLCVQRRYHGEAAQAPDGGWRLRCFLSLSDPDLPESLRGESDVGVTLPAAYPKEPLRVDLSCWQHRMSRAELAAVNSAAVARAEQLRGTFCVRKVLTWLDNNVWRVLQGVTADATTPPTENEAESKSSRNRRRPRPCRFFAKAMCKNGDECSFAHVRGKDEPVIKTVEEEEEEAAAKEEAAAMAKEVNGRAPSPVAGSKEPRSATKKKTKKKTTKTPQQQNEKRPDASAPENQKKPCKYFASGKCRSGKRCKFLHATDTRALLLSPGKIIIATIGEPVAPPSASTSTASPSAPSSEPAPTLPQAPASPVRAQPTAPRVAVSPLKSSDPNEWTTQQQRALDEALKKYPATMDKKQRWVSIAEEVDGKSLNDCIDRFKYLCSLVKSGQVMLSASSSSSPRTTETSKMQEAEKHTESDDDVEMEAETEQRGNSKIIPERRRVPIETEPAHRGTQLSLADLFLYQVGTLVMHRLVCQVQCANCPLKFDAALTLDVDSAGVQKWCPRCSVQHVVRLRPVFAHSHSDTIAYADTENCAIVDVLPSDLLATCLDCGTEALVEGVQPTRRSEQACFTCHTKLAVLTKRFALHCVEVGETKGSALTTTSPQATSKKQRRVVDAFVPGQPLPRKGACDHYKHSFRWFRFQCCGKAFPCDVCHDSSDCVEANTGKIASKIICGLCSKEQSSQVKDCSCGNSMGRKTNRTRHWEGGRGCRDQTLMSVNDRQKFRGLHKTESQKHKRVGGAQKNK</sequence>
<name>A0AAD5M8J2_PYTIN</name>
<dbReference type="Pfam" id="PF00642">
    <property type="entry name" value="zf-CCCH"/>
    <property type="match status" value="1"/>
</dbReference>
<keyword evidence="3 5" id="KW-0862">Zinc</keyword>
<evidence type="ECO:0000256" key="3">
    <source>
        <dbReference type="ARBA" id="ARBA00022833"/>
    </source>
</evidence>
<evidence type="ECO:0000259" key="9">
    <source>
        <dbReference type="PROSITE" id="PS51266"/>
    </source>
</evidence>
<comment type="caution">
    <text evidence="10">The sequence shown here is derived from an EMBL/GenBank/DDBJ whole genome shotgun (WGS) entry which is preliminary data.</text>
</comment>
<dbReference type="GO" id="GO:0051083">
    <property type="term" value="P:'de novo' cotranslational protein folding"/>
    <property type="evidence" value="ECO:0007669"/>
    <property type="project" value="InterPro"/>
</dbReference>
<evidence type="ECO:0000259" key="8">
    <source>
        <dbReference type="PROSITE" id="PS50103"/>
    </source>
</evidence>
<dbReference type="SUPFAM" id="SSF161219">
    <property type="entry name" value="CHY zinc finger-like"/>
    <property type="match status" value="1"/>
</dbReference>
<feature type="zinc finger region" description="C3H1-type" evidence="5">
    <location>
        <begin position="153"/>
        <end position="180"/>
    </location>
</feature>
<dbReference type="InterPro" id="IPR009057">
    <property type="entry name" value="Homeodomain-like_sf"/>
</dbReference>
<dbReference type="SUPFAM" id="SSF90229">
    <property type="entry name" value="CCCH zinc finger"/>
    <property type="match status" value="2"/>
</dbReference>
<protein>
    <submittedName>
        <fullName evidence="10">Uncharacterized protein</fullName>
    </submittedName>
</protein>
<dbReference type="GO" id="GO:0006450">
    <property type="term" value="P:regulation of translational fidelity"/>
    <property type="evidence" value="ECO:0007669"/>
    <property type="project" value="InterPro"/>
</dbReference>
<evidence type="ECO:0000313" key="11">
    <source>
        <dbReference type="Proteomes" id="UP001209570"/>
    </source>
</evidence>
<dbReference type="InterPro" id="IPR001005">
    <property type="entry name" value="SANT/Myb"/>
</dbReference>
<accession>A0AAD5M8J2</accession>
<dbReference type="GO" id="GO:0008270">
    <property type="term" value="F:zinc ion binding"/>
    <property type="evidence" value="ECO:0007669"/>
    <property type="project" value="UniProtKB-KW"/>
</dbReference>
<evidence type="ECO:0000256" key="6">
    <source>
        <dbReference type="SAM" id="MobiDB-lite"/>
    </source>
</evidence>
<evidence type="ECO:0000313" key="10">
    <source>
        <dbReference type="EMBL" id="KAJ0408481.1"/>
    </source>
</evidence>
<dbReference type="PROSITE" id="PS50103">
    <property type="entry name" value="ZF_C3H1"/>
    <property type="match status" value="2"/>
</dbReference>
<feature type="region of interest" description="Disordered" evidence="6">
    <location>
        <begin position="411"/>
        <end position="455"/>
    </location>
</feature>
<dbReference type="Proteomes" id="UP001209570">
    <property type="component" value="Unassembled WGS sequence"/>
</dbReference>
<feature type="region of interest" description="Disordered" evidence="6">
    <location>
        <begin position="300"/>
        <end position="357"/>
    </location>
</feature>
<feature type="domain" description="CHY-type" evidence="9">
    <location>
        <begin position="642"/>
        <end position="711"/>
    </location>
</feature>
<dbReference type="AlphaFoldDB" id="A0AAD5M8J2"/>
<dbReference type="Gene3D" id="4.10.1000.10">
    <property type="entry name" value="Zinc finger, CCCH-type"/>
    <property type="match status" value="2"/>
</dbReference>
<dbReference type="InterPro" id="IPR000571">
    <property type="entry name" value="Znf_CCCH"/>
</dbReference>
<feature type="domain" description="C3H1-type" evidence="8">
    <location>
        <begin position="153"/>
        <end position="180"/>
    </location>
</feature>
<proteinExistence type="predicted"/>
<dbReference type="PANTHER" id="PTHR43999:SF1">
    <property type="entry name" value="DNAJ HOMOLOG SUBFAMILY C MEMBER 2"/>
    <property type="match status" value="1"/>
</dbReference>
<feature type="compositionally biased region" description="Low complexity" evidence="6">
    <location>
        <begin position="411"/>
        <end position="425"/>
    </location>
</feature>
<gene>
    <name evidence="10" type="ORF">P43SY_006411</name>
</gene>
<dbReference type="SUPFAM" id="SSF46689">
    <property type="entry name" value="Homeodomain-like"/>
    <property type="match status" value="1"/>
</dbReference>
<evidence type="ECO:0000256" key="4">
    <source>
        <dbReference type="PROSITE-ProRule" id="PRU00601"/>
    </source>
</evidence>
<feature type="domain" description="Myb-like" evidence="7">
    <location>
        <begin position="351"/>
        <end position="401"/>
    </location>
</feature>
<dbReference type="GO" id="GO:0030544">
    <property type="term" value="F:Hsp70 protein binding"/>
    <property type="evidence" value="ECO:0007669"/>
    <property type="project" value="InterPro"/>
</dbReference>
<keyword evidence="11" id="KW-1185">Reference proteome</keyword>
<organism evidence="10 11">
    <name type="scientific">Pythium insidiosum</name>
    <name type="common">Pythiosis disease agent</name>
    <dbReference type="NCBI Taxonomy" id="114742"/>
    <lineage>
        <taxon>Eukaryota</taxon>
        <taxon>Sar</taxon>
        <taxon>Stramenopiles</taxon>
        <taxon>Oomycota</taxon>
        <taxon>Peronosporomycetes</taxon>
        <taxon>Pythiales</taxon>
        <taxon>Pythiaceae</taxon>
        <taxon>Pythium</taxon>
    </lineage>
</organism>
<feature type="compositionally biased region" description="Basic residues" evidence="6">
    <location>
        <begin position="226"/>
        <end position="236"/>
    </location>
</feature>
<feature type="region of interest" description="Disordered" evidence="6">
    <location>
        <begin position="136"/>
        <end position="155"/>
    </location>
</feature>
<evidence type="ECO:0000256" key="1">
    <source>
        <dbReference type="ARBA" id="ARBA00022723"/>
    </source>
</evidence>
<dbReference type="CDD" id="cd00167">
    <property type="entry name" value="SANT"/>
    <property type="match status" value="1"/>
</dbReference>
<evidence type="ECO:0000256" key="5">
    <source>
        <dbReference type="PROSITE-ProRule" id="PRU00723"/>
    </source>
</evidence>
<feature type="compositionally biased region" description="Low complexity" evidence="6">
    <location>
        <begin position="303"/>
        <end position="320"/>
    </location>
</feature>
<feature type="compositionally biased region" description="Polar residues" evidence="6">
    <location>
        <begin position="345"/>
        <end position="357"/>
    </location>
</feature>
<dbReference type="PANTHER" id="PTHR43999">
    <property type="entry name" value="DNAJ HOMOLOG SUBFAMILY C MEMBER 2"/>
    <property type="match status" value="1"/>
</dbReference>
<dbReference type="PROSITE" id="PS51266">
    <property type="entry name" value="ZF_CHY"/>
    <property type="match status" value="1"/>
</dbReference>
<keyword evidence="1 5" id="KW-0479">Metal-binding</keyword>
<feature type="compositionally biased region" description="Acidic residues" evidence="6">
    <location>
        <begin position="436"/>
        <end position="445"/>
    </location>
</feature>
<dbReference type="GO" id="GO:0043022">
    <property type="term" value="F:ribosome binding"/>
    <property type="evidence" value="ECO:0007669"/>
    <property type="project" value="InterPro"/>
</dbReference>
<dbReference type="GO" id="GO:0005829">
    <property type="term" value="C:cytosol"/>
    <property type="evidence" value="ECO:0007669"/>
    <property type="project" value="TreeGrafter"/>
</dbReference>
<feature type="region of interest" description="Disordered" evidence="6">
    <location>
        <begin position="190"/>
        <end position="258"/>
    </location>
</feature>
<reference evidence="10" key="1">
    <citation type="submission" date="2021-12" db="EMBL/GenBank/DDBJ databases">
        <title>Prjna785345.</title>
        <authorList>
            <person name="Rujirawat T."/>
            <person name="Krajaejun T."/>
        </authorList>
    </citation>
    <scope>NUCLEOTIDE SEQUENCE</scope>
    <source>
        <strain evidence="10">Pi057C3</strain>
    </source>
</reference>
<dbReference type="EMBL" id="JAKCXM010000011">
    <property type="protein sequence ID" value="KAJ0408481.1"/>
    <property type="molecule type" value="Genomic_DNA"/>
</dbReference>
<dbReference type="InterPro" id="IPR044634">
    <property type="entry name" value="Zuotin/DnaJC2"/>
</dbReference>
<dbReference type="InterPro" id="IPR036855">
    <property type="entry name" value="Znf_CCCH_sf"/>
</dbReference>
<evidence type="ECO:0000256" key="2">
    <source>
        <dbReference type="ARBA" id="ARBA00022771"/>
    </source>
</evidence>
<feature type="compositionally biased region" description="Basic and acidic residues" evidence="6">
    <location>
        <begin position="446"/>
        <end position="455"/>
    </location>
</feature>
<dbReference type="InterPro" id="IPR037274">
    <property type="entry name" value="Znf_CHY_sf"/>
</dbReference>
<dbReference type="Pfam" id="PF05495">
    <property type="entry name" value="zf-CHY"/>
    <property type="match status" value="1"/>
</dbReference>
<dbReference type="SMART" id="SM00717">
    <property type="entry name" value="SANT"/>
    <property type="match status" value="1"/>
</dbReference>
<dbReference type="Pfam" id="PF14608">
    <property type="entry name" value="zf-CCCH_2"/>
    <property type="match status" value="1"/>
</dbReference>
<dbReference type="InterPro" id="IPR008913">
    <property type="entry name" value="Znf_CHY"/>
</dbReference>
<feature type="domain" description="C3H1-type" evidence="8">
    <location>
        <begin position="253"/>
        <end position="280"/>
    </location>
</feature>
<evidence type="ECO:0000259" key="7">
    <source>
        <dbReference type="PROSITE" id="PS50090"/>
    </source>
</evidence>
<dbReference type="Gene3D" id="1.10.10.60">
    <property type="entry name" value="Homeodomain-like"/>
    <property type="match status" value="1"/>
</dbReference>
<keyword evidence="2 4" id="KW-0863">Zinc-finger</keyword>
<dbReference type="PROSITE" id="PS50090">
    <property type="entry name" value="MYB_LIKE"/>
    <property type="match status" value="1"/>
</dbReference>
<feature type="zinc finger region" description="C3H1-type" evidence="5">
    <location>
        <begin position="253"/>
        <end position="280"/>
    </location>
</feature>
<feature type="compositionally biased region" description="Basic and acidic residues" evidence="6">
    <location>
        <begin position="426"/>
        <end position="435"/>
    </location>
</feature>